<keyword evidence="3" id="KW-1185">Reference proteome</keyword>
<accession>A0A1W6MZ38</accession>
<organism evidence="2 3">
    <name type="scientific">Methylocystis bryophila</name>
    <dbReference type="NCBI Taxonomy" id="655015"/>
    <lineage>
        <taxon>Bacteria</taxon>
        <taxon>Pseudomonadati</taxon>
        <taxon>Pseudomonadota</taxon>
        <taxon>Alphaproteobacteria</taxon>
        <taxon>Hyphomicrobiales</taxon>
        <taxon>Methylocystaceae</taxon>
        <taxon>Methylocystis</taxon>
    </lineage>
</organism>
<evidence type="ECO:0000256" key="1">
    <source>
        <dbReference type="SAM" id="SignalP"/>
    </source>
</evidence>
<evidence type="ECO:0008006" key="4">
    <source>
        <dbReference type="Google" id="ProtNLM"/>
    </source>
</evidence>
<sequence length="217" mass="21400">MAAIAAAIGAVSLAFGAGPARADNIVFNQWYAAGFFDPAPSALTSPGPAFGSLINGPVLPGGFADAITAPAGTSWTITTTSGGTLTVTDVERTGDQFQLFDNGVAMNVAASPFTAAGQNPGQTALPGGFTSIPTPNVNFDGGDINVSLGDPNMSSGAFALQPGVNVITGTWLEAGNQGSGDFAFIAEAATAPGPAPGAGLLGLATLLLYARARALRG</sequence>
<keyword evidence="1" id="KW-0732">Signal</keyword>
<dbReference type="STRING" id="655015.B1812_19170"/>
<reference evidence="2 3" key="1">
    <citation type="submission" date="2017-02" db="EMBL/GenBank/DDBJ databases">
        <authorList>
            <person name="Peterson S.W."/>
        </authorList>
    </citation>
    <scope>NUCLEOTIDE SEQUENCE [LARGE SCALE GENOMIC DNA]</scope>
    <source>
        <strain evidence="2 3">S285</strain>
    </source>
</reference>
<gene>
    <name evidence="2" type="ORF">B1812_19170</name>
</gene>
<dbReference type="AlphaFoldDB" id="A0A1W6MZ38"/>
<proteinExistence type="predicted"/>
<feature type="chain" id="PRO_5013297905" description="PEP-CTERM protein-sorting domain-containing protein" evidence="1">
    <location>
        <begin position="23"/>
        <end position="217"/>
    </location>
</feature>
<evidence type="ECO:0000313" key="2">
    <source>
        <dbReference type="EMBL" id="ARN82852.1"/>
    </source>
</evidence>
<dbReference type="Proteomes" id="UP000193978">
    <property type="component" value="Chromosome"/>
</dbReference>
<name>A0A1W6MZ38_9HYPH</name>
<dbReference type="EMBL" id="CP019948">
    <property type="protein sequence ID" value="ARN82852.1"/>
    <property type="molecule type" value="Genomic_DNA"/>
</dbReference>
<feature type="signal peptide" evidence="1">
    <location>
        <begin position="1"/>
        <end position="22"/>
    </location>
</feature>
<dbReference type="KEGG" id="mbry:B1812_19170"/>
<protein>
    <recommendedName>
        <fullName evidence="4">PEP-CTERM protein-sorting domain-containing protein</fullName>
    </recommendedName>
</protein>
<evidence type="ECO:0000313" key="3">
    <source>
        <dbReference type="Proteomes" id="UP000193978"/>
    </source>
</evidence>